<organism evidence="1">
    <name type="scientific">marine sediment metagenome</name>
    <dbReference type="NCBI Taxonomy" id="412755"/>
    <lineage>
        <taxon>unclassified sequences</taxon>
        <taxon>metagenomes</taxon>
        <taxon>ecological metagenomes</taxon>
    </lineage>
</organism>
<reference evidence="1" key="1">
    <citation type="journal article" date="2015" name="Nature">
        <title>Complex archaea that bridge the gap between prokaryotes and eukaryotes.</title>
        <authorList>
            <person name="Spang A."/>
            <person name="Saw J.H."/>
            <person name="Jorgensen S.L."/>
            <person name="Zaremba-Niedzwiedzka K."/>
            <person name="Martijn J."/>
            <person name="Lind A.E."/>
            <person name="van Eijk R."/>
            <person name="Schleper C."/>
            <person name="Guy L."/>
            <person name="Ettema T.J."/>
        </authorList>
    </citation>
    <scope>NUCLEOTIDE SEQUENCE</scope>
</reference>
<dbReference type="AlphaFoldDB" id="A0A0F8Z6L7"/>
<comment type="caution">
    <text evidence="1">The sequence shown here is derived from an EMBL/GenBank/DDBJ whole genome shotgun (WGS) entry which is preliminary data.</text>
</comment>
<protein>
    <submittedName>
        <fullName evidence="1">Uncharacterized protein</fullName>
    </submittedName>
</protein>
<name>A0A0F8Z6L7_9ZZZZ</name>
<evidence type="ECO:0000313" key="1">
    <source>
        <dbReference type="EMBL" id="KKK81665.1"/>
    </source>
</evidence>
<gene>
    <name evidence="1" type="ORF">LCGC14_2811170</name>
</gene>
<dbReference type="EMBL" id="LAZR01053025">
    <property type="protein sequence ID" value="KKK81665.1"/>
    <property type="molecule type" value="Genomic_DNA"/>
</dbReference>
<accession>A0A0F8Z6L7</accession>
<sequence>MKEFIINQYLSVRLERDETMIYVAGERFIQCKFLLINIPISQINSFEEIDSIDEATEKIDEYMEDDFREAEIPPEIEFWGHCSVRHEAVLLNAET</sequence>
<proteinExistence type="predicted"/>